<dbReference type="RefSeq" id="WP_006966933.1">
    <property type="nucleotide sequence ID" value="NZ_APJX01000006.1"/>
</dbReference>
<protein>
    <recommendedName>
        <fullName evidence="2">Lcl C-terminal domain-containing protein</fullName>
    </recommendedName>
</protein>
<feature type="domain" description="Lcl C-terminal" evidence="2">
    <location>
        <begin position="182"/>
        <end position="298"/>
    </location>
</feature>
<dbReference type="EMBL" id="APJX01000006">
    <property type="protein sequence ID" value="EMS79063.1"/>
    <property type="molecule type" value="Genomic_DNA"/>
</dbReference>
<evidence type="ECO:0000313" key="3">
    <source>
        <dbReference type="EMBL" id="EMS79063.1"/>
    </source>
</evidence>
<dbReference type="AlphaFoldDB" id="S0FVD3"/>
<proteinExistence type="predicted"/>
<dbReference type="InterPro" id="IPR011460">
    <property type="entry name" value="Lcl_C"/>
</dbReference>
<keyword evidence="4" id="KW-1185">Reference proteome</keyword>
<sequence length="312" mass="35772">MENRFKPDNDVVIDEHTGLMWTQNAGLVEFPLTWEEALAEIKTFNETGLFGYHDWKLPNRRELFSLMSHEVINPSVDAGHLFTGIFHGYYWTSTTCARLPDQAWYIHLGGARVFKGMKHRSYMVWPVRKIHPGGSRVWQTGQTVCYDGSGSRLDCDGSGQDGEIQSGKTWPEPRFRPEDDSIHDTGTGLVWLRHANAFDGPMDWNTAFDRVAQMNRDRVQGYDDWRVPEIRDLESLTDMDHHSPALPENHPFTHVQAFYWSATTSQYDTGYAWVLYTKDGPVGVGYKPLTEFFLWPVRGPYTGMGADDEADR</sequence>
<feature type="domain" description="Lcl C-terminal" evidence="2">
    <location>
        <begin position="11"/>
        <end position="128"/>
    </location>
</feature>
<feature type="region of interest" description="Disordered" evidence="1">
    <location>
        <begin position="156"/>
        <end position="176"/>
    </location>
</feature>
<name>S0FVD3_9BACT</name>
<evidence type="ECO:0000256" key="1">
    <source>
        <dbReference type="SAM" id="MobiDB-lite"/>
    </source>
</evidence>
<reference evidence="3 4" key="1">
    <citation type="journal article" date="2013" name="Genome Announc.">
        <title>Draft Genome Sequence of Desulfotignum phosphitoxidans DSM 13687 Strain FiPS-3.</title>
        <authorList>
            <person name="Poehlein A."/>
            <person name="Daniel R."/>
            <person name="Simeonova D.D."/>
        </authorList>
    </citation>
    <scope>NUCLEOTIDE SEQUENCE [LARGE SCALE GENOMIC DNA]</scope>
    <source>
        <strain evidence="3 4">DSM 13687</strain>
    </source>
</reference>
<dbReference type="Pfam" id="PF07603">
    <property type="entry name" value="Lcl_C"/>
    <property type="match status" value="2"/>
</dbReference>
<evidence type="ECO:0000259" key="2">
    <source>
        <dbReference type="Pfam" id="PF07603"/>
    </source>
</evidence>
<evidence type="ECO:0000313" key="4">
    <source>
        <dbReference type="Proteomes" id="UP000014216"/>
    </source>
</evidence>
<dbReference type="Proteomes" id="UP000014216">
    <property type="component" value="Unassembled WGS sequence"/>
</dbReference>
<accession>S0FVD3</accession>
<comment type="caution">
    <text evidence="3">The sequence shown here is derived from an EMBL/GenBank/DDBJ whole genome shotgun (WGS) entry which is preliminary data.</text>
</comment>
<organism evidence="3 4">
    <name type="scientific">Desulfotignum phosphitoxidans DSM 13687</name>
    <dbReference type="NCBI Taxonomy" id="1286635"/>
    <lineage>
        <taxon>Bacteria</taxon>
        <taxon>Pseudomonadati</taxon>
        <taxon>Thermodesulfobacteriota</taxon>
        <taxon>Desulfobacteria</taxon>
        <taxon>Desulfobacterales</taxon>
        <taxon>Desulfobacteraceae</taxon>
        <taxon>Desulfotignum</taxon>
    </lineage>
</organism>
<dbReference type="PANTHER" id="PTHR35812">
    <property type="entry name" value="LIPOPROTEIN"/>
    <property type="match status" value="1"/>
</dbReference>
<dbReference type="PANTHER" id="PTHR35812:SF1">
    <property type="entry name" value="LIPOPROTEIN"/>
    <property type="match status" value="1"/>
</dbReference>
<gene>
    <name evidence="3" type="ORF">Dpo_6c02620</name>
</gene>